<evidence type="ECO:0000313" key="2">
    <source>
        <dbReference type="EMBL" id="GHD63197.1"/>
    </source>
</evidence>
<protein>
    <submittedName>
        <fullName evidence="2">Uncharacterized protein</fullName>
    </submittedName>
</protein>
<dbReference type="Proteomes" id="UP000630353">
    <property type="component" value="Unassembled WGS sequence"/>
</dbReference>
<keyword evidence="1" id="KW-1133">Transmembrane helix</keyword>
<feature type="transmembrane region" description="Helical" evidence="1">
    <location>
        <begin position="28"/>
        <end position="47"/>
    </location>
</feature>
<dbReference type="AlphaFoldDB" id="A0A918XXH5"/>
<sequence length="175" mass="17714">MTAVATLPHPDRPPHLHLRSTSVDAAQALGLLLGAVVLVLAGSRLLLDLPPGQAVSRAVAVVGPVFPALFAALVVLAAAAALRLARDPADRRWRQLGLQAASGIATIALTFTLLGISLGIGGLADRPLTPDSVQAVIGELTGRFALAFATTVVGLPAAAGLRALVLVLADRGGRP</sequence>
<accession>A0A918XXH5</accession>
<feature type="transmembrane region" description="Helical" evidence="1">
    <location>
        <begin position="59"/>
        <end position="82"/>
    </location>
</feature>
<evidence type="ECO:0000256" key="1">
    <source>
        <dbReference type="SAM" id="Phobius"/>
    </source>
</evidence>
<gene>
    <name evidence="2" type="ORF">GCM10017083_53070</name>
</gene>
<reference evidence="2" key="1">
    <citation type="journal article" date="2014" name="Int. J. Syst. Evol. Microbiol.">
        <title>Complete genome sequence of Corynebacterium casei LMG S-19264T (=DSM 44701T), isolated from a smear-ripened cheese.</title>
        <authorList>
            <consortium name="US DOE Joint Genome Institute (JGI-PGF)"/>
            <person name="Walter F."/>
            <person name="Albersmeier A."/>
            <person name="Kalinowski J."/>
            <person name="Ruckert C."/>
        </authorList>
    </citation>
    <scope>NUCLEOTIDE SEQUENCE</scope>
    <source>
        <strain evidence="2">KCTC 42651</strain>
    </source>
</reference>
<feature type="transmembrane region" description="Helical" evidence="1">
    <location>
        <begin position="144"/>
        <end position="169"/>
    </location>
</feature>
<proteinExistence type="predicted"/>
<reference evidence="2" key="2">
    <citation type="submission" date="2020-09" db="EMBL/GenBank/DDBJ databases">
        <authorList>
            <person name="Sun Q."/>
            <person name="Kim S."/>
        </authorList>
    </citation>
    <scope>NUCLEOTIDE SEQUENCE</scope>
    <source>
        <strain evidence="2">KCTC 42651</strain>
    </source>
</reference>
<keyword evidence="1" id="KW-0812">Transmembrane</keyword>
<keyword evidence="3" id="KW-1185">Reference proteome</keyword>
<comment type="caution">
    <text evidence="2">The sequence shown here is derived from an EMBL/GenBank/DDBJ whole genome shotgun (WGS) entry which is preliminary data.</text>
</comment>
<feature type="transmembrane region" description="Helical" evidence="1">
    <location>
        <begin position="103"/>
        <end position="124"/>
    </location>
</feature>
<dbReference type="EMBL" id="BMZS01000016">
    <property type="protein sequence ID" value="GHD63197.1"/>
    <property type="molecule type" value="Genomic_DNA"/>
</dbReference>
<name>A0A918XXH5_9PROT</name>
<organism evidence="2 3">
    <name type="scientific">Thalassobaculum fulvum</name>
    <dbReference type="NCBI Taxonomy" id="1633335"/>
    <lineage>
        <taxon>Bacteria</taxon>
        <taxon>Pseudomonadati</taxon>
        <taxon>Pseudomonadota</taxon>
        <taxon>Alphaproteobacteria</taxon>
        <taxon>Rhodospirillales</taxon>
        <taxon>Thalassobaculaceae</taxon>
        <taxon>Thalassobaculum</taxon>
    </lineage>
</organism>
<evidence type="ECO:0000313" key="3">
    <source>
        <dbReference type="Proteomes" id="UP000630353"/>
    </source>
</evidence>
<keyword evidence="1" id="KW-0472">Membrane</keyword>